<keyword evidence="1" id="KW-1133">Transmembrane helix</keyword>
<feature type="domain" description="GGDEF" evidence="2">
    <location>
        <begin position="249"/>
        <end position="378"/>
    </location>
</feature>
<sequence length="378" mass="43335">MDLLANIIINAYSIILLGVIIITAMKQGEKETLQYKLYMGMVQVAILLLTLDTLSRFDGSPGTVYPLLNHGGNFLLFALNLTLPSSWLLYVFHQIFVDERKTKRLFWSLLAINLLNMLIIIVSLPLDWFYYIDSNNVYHRGALFPLASVGTIAVLVIAYILILRNRKKIEKKHYFALAFFAVPPCAGIILQIFIYGMSFMLNLAVVSLFILFLNIQQQNIHTDYLTGINNRKSLDDYMRKKINMSNWNQAFGAIMLDFDDFKGINDVFGHDEGDIALKTAARLLSSCLRLTDFIARFGGDEFCVITDVSDEKELLQIVERIQECFKRYNETKEKPYKLSMSAGYSIYDAESGRGMDDFQKHLDKKMYENKQNTLPIVL</sequence>
<gene>
    <name evidence="3" type="ORF">SAMN02745691_02027</name>
</gene>
<dbReference type="STRING" id="1122934.SAMN02745691_02027"/>
<dbReference type="GO" id="GO:0052621">
    <property type="term" value="F:diguanylate cyclase activity"/>
    <property type="evidence" value="ECO:0007669"/>
    <property type="project" value="TreeGrafter"/>
</dbReference>
<feature type="transmembrane region" description="Helical" evidence="1">
    <location>
        <begin position="199"/>
        <end position="215"/>
    </location>
</feature>
<dbReference type="CDD" id="cd01949">
    <property type="entry name" value="GGDEF"/>
    <property type="match status" value="1"/>
</dbReference>
<evidence type="ECO:0000256" key="1">
    <source>
        <dbReference type="SAM" id="Phobius"/>
    </source>
</evidence>
<feature type="transmembrane region" description="Helical" evidence="1">
    <location>
        <begin position="6"/>
        <end position="25"/>
    </location>
</feature>
<keyword evidence="1" id="KW-0812">Transmembrane</keyword>
<protein>
    <submittedName>
        <fullName evidence="3">Diguanylate cyclase (GGDEF) domain-containing protein</fullName>
    </submittedName>
</protein>
<dbReference type="SMART" id="SM00267">
    <property type="entry name" value="GGDEF"/>
    <property type="match status" value="1"/>
</dbReference>
<dbReference type="Proteomes" id="UP000184342">
    <property type="component" value="Unassembled WGS sequence"/>
</dbReference>
<evidence type="ECO:0000313" key="4">
    <source>
        <dbReference type="Proteomes" id="UP000184342"/>
    </source>
</evidence>
<dbReference type="PANTHER" id="PTHR45138">
    <property type="entry name" value="REGULATORY COMPONENTS OF SENSORY TRANSDUCTION SYSTEM"/>
    <property type="match status" value="1"/>
</dbReference>
<keyword evidence="1" id="KW-0472">Membrane</keyword>
<dbReference type="AlphaFoldDB" id="A0A1M6JL10"/>
<dbReference type="NCBIfam" id="TIGR00254">
    <property type="entry name" value="GGDEF"/>
    <property type="match status" value="1"/>
</dbReference>
<dbReference type="InterPro" id="IPR000160">
    <property type="entry name" value="GGDEF_dom"/>
</dbReference>
<dbReference type="SUPFAM" id="SSF55073">
    <property type="entry name" value="Nucleotide cyclase"/>
    <property type="match status" value="1"/>
</dbReference>
<dbReference type="EMBL" id="FQYT01000022">
    <property type="protein sequence ID" value="SHJ47332.1"/>
    <property type="molecule type" value="Genomic_DNA"/>
</dbReference>
<proteinExistence type="predicted"/>
<feature type="transmembrane region" description="Helical" evidence="1">
    <location>
        <begin position="105"/>
        <end position="130"/>
    </location>
</feature>
<feature type="transmembrane region" description="Helical" evidence="1">
    <location>
        <begin position="74"/>
        <end position="93"/>
    </location>
</feature>
<organism evidence="3 4">
    <name type="scientific">Parasporobacterium paucivorans DSM 15970</name>
    <dbReference type="NCBI Taxonomy" id="1122934"/>
    <lineage>
        <taxon>Bacteria</taxon>
        <taxon>Bacillati</taxon>
        <taxon>Bacillota</taxon>
        <taxon>Clostridia</taxon>
        <taxon>Lachnospirales</taxon>
        <taxon>Lachnospiraceae</taxon>
        <taxon>Parasporobacterium</taxon>
    </lineage>
</organism>
<dbReference type="PROSITE" id="PS50887">
    <property type="entry name" value="GGDEF"/>
    <property type="match status" value="1"/>
</dbReference>
<evidence type="ECO:0000259" key="2">
    <source>
        <dbReference type="PROSITE" id="PS50887"/>
    </source>
</evidence>
<dbReference type="PANTHER" id="PTHR45138:SF9">
    <property type="entry name" value="DIGUANYLATE CYCLASE DGCM-RELATED"/>
    <property type="match status" value="1"/>
</dbReference>
<feature type="transmembrane region" description="Helical" evidence="1">
    <location>
        <begin position="37"/>
        <end position="54"/>
    </location>
</feature>
<dbReference type="InterPro" id="IPR029787">
    <property type="entry name" value="Nucleotide_cyclase"/>
</dbReference>
<feature type="transmembrane region" description="Helical" evidence="1">
    <location>
        <begin position="142"/>
        <end position="162"/>
    </location>
</feature>
<evidence type="ECO:0000313" key="3">
    <source>
        <dbReference type="EMBL" id="SHJ47332.1"/>
    </source>
</evidence>
<name>A0A1M6JL10_9FIRM</name>
<dbReference type="Pfam" id="PF00990">
    <property type="entry name" value="GGDEF"/>
    <property type="match status" value="1"/>
</dbReference>
<dbReference type="InterPro" id="IPR043128">
    <property type="entry name" value="Rev_trsase/Diguanyl_cyclase"/>
</dbReference>
<accession>A0A1M6JL10</accession>
<keyword evidence="4" id="KW-1185">Reference proteome</keyword>
<dbReference type="InterPro" id="IPR050469">
    <property type="entry name" value="Diguanylate_Cyclase"/>
</dbReference>
<feature type="transmembrane region" description="Helical" evidence="1">
    <location>
        <begin position="174"/>
        <end position="193"/>
    </location>
</feature>
<dbReference type="Gene3D" id="3.30.70.270">
    <property type="match status" value="1"/>
</dbReference>
<reference evidence="3 4" key="1">
    <citation type="submission" date="2016-11" db="EMBL/GenBank/DDBJ databases">
        <authorList>
            <person name="Jaros S."/>
            <person name="Januszkiewicz K."/>
            <person name="Wedrychowicz H."/>
        </authorList>
    </citation>
    <scope>NUCLEOTIDE SEQUENCE [LARGE SCALE GENOMIC DNA]</scope>
    <source>
        <strain evidence="3 4">DSM 15970</strain>
    </source>
</reference>